<dbReference type="RefSeq" id="WP_005207180.1">
    <property type="nucleotide sequence ID" value="NZ_KB850077.1"/>
</dbReference>
<dbReference type="PATRIC" id="fig|1217700.3.peg.4286"/>
<accession>N9QZU9</accession>
<evidence type="ECO:0000313" key="1">
    <source>
        <dbReference type="EMBL" id="ENX51313.1"/>
    </source>
</evidence>
<proteinExistence type="predicted"/>
<comment type="caution">
    <text evidence="1">The sequence shown here is derived from an EMBL/GenBank/DDBJ whole genome shotgun (WGS) entry which is preliminary data.</text>
</comment>
<dbReference type="Proteomes" id="UP000013084">
    <property type="component" value="Unassembled WGS sequence"/>
</dbReference>
<protein>
    <submittedName>
        <fullName evidence="1">Uncharacterized protein</fullName>
    </submittedName>
</protein>
<name>N9QZU9_9GAMM</name>
<gene>
    <name evidence="1" type="ORF">F902_04431</name>
</gene>
<reference evidence="1 2" key="1">
    <citation type="submission" date="2013-02" db="EMBL/GenBank/DDBJ databases">
        <title>The Genome Sequence of Acinetobacter sp. CIP 70.18.</title>
        <authorList>
            <consortium name="The Broad Institute Genome Sequencing Platform"/>
            <consortium name="The Broad Institute Genome Sequencing Center for Infectious Disease"/>
            <person name="Cerqueira G."/>
            <person name="Feldgarden M."/>
            <person name="Courvalin P."/>
            <person name="Perichon B."/>
            <person name="Grillot-Courvalin C."/>
            <person name="Clermont D."/>
            <person name="Rocha E."/>
            <person name="Yoon E.-J."/>
            <person name="Nemec A."/>
            <person name="Walker B."/>
            <person name="Young S.K."/>
            <person name="Zeng Q."/>
            <person name="Gargeya S."/>
            <person name="Fitzgerald M."/>
            <person name="Haas B."/>
            <person name="Abouelleil A."/>
            <person name="Alvarado L."/>
            <person name="Arachchi H.M."/>
            <person name="Berlin A.M."/>
            <person name="Chapman S.B."/>
            <person name="Dewar J."/>
            <person name="Goldberg J."/>
            <person name="Griggs A."/>
            <person name="Gujja S."/>
            <person name="Hansen M."/>
            <person name="Howarth C."/>
            <person name="Imamovic A."/>
            <person name="Larimer J."/>
            <person name="McCowan C."/>
            <person name="Murphy C."/>
            <person name="Neiman D."/>
            <person name="Pearson M."/>
            <person name="Priest M."/>
            <person name="Roberts A."/>
            <person name="Saif S."/>
            <person name="Shea T."/>
            <person name="Sisk P."/>
            <person name="Sykes S."/>
            <person name="Wortman J."/>
            <person name="Nusbaum C."/>
            <person name="Birren B."/>
        </authorList>
    </citation>
    <scope>NUCLEOTIDE SEQUENCE [LARGE SCALE GENOMIC DNA]</scope>
    <source>
        <strain evidence="1 2">CIP 70.18</strain>
    </source>
</reference>
<dbReference type="HOGENOM" id="CLU_099726_0_0_6"/>
<dbReference type="EMBL" id="APRN01000050">
    <property type="protein sequence ID" value="ENX51313.1"/>
    <property type="molecule type" value="Genomic_DNA"/>
</dbReference>
<keyword evidence="2" id="KW-1185">Reference proteome</keyword>
<organism evidence="1 2">
    <name type="scientific">Acinetobacter higginsii</name>
    <dbReference type="NCBI Taxonomy" id="70347"/>
    <lineage>
        <taxon>Bacteria</taxon>
        <taxon>Pseudomonadati</taxon>
        <taxon>Pseudomonadota</taxon>
        <taxon>Gammaproteobacteria</taxon>
        <taxon>Moraxellales</taxon>
        <taxon>Moraxellaceae</taxon>
        <taxon>Acinetobacter</taxon>
    </lineage>
</organism>
<dbReference type="OrthoDB" id="6556391at2"/>
<dbReference type="AlphaFoldDB" id="N9QZU9"/>
<sequence>MSPPHILLEDDYQKPLHDLPANFNYQSPNEVRYFYNQTYGNIFKIQELKANNGSEYAGCIELFSCYFNEMALDGVCAVAEDFDNPYEAASKALEAFEIESETLIGRYSFKDFEIKDTESKIGKQIKGAYLSESYQQFGISPFIYKYLATKYGVLVCDNTQTYMGHMLWALSILKWGIIKVYDCVEHKFIGEIDHKLDPAPIKPWSVPFNFPMQKEKHLRQDMCVRTDVQFHNIVLVVDNSTLS</sequence>
<evidence type="ECO:0000313" key="2">
    <source>
        <dbReference type="Proteomes" id="UP000013084"/>
    </source>
</evidence>